<protein>
    <recommendedName>
        <fullName evidence="13">Orc1-like AAA ATPase domain-containing protein</fullName>
    </recommendedName>
</protein>
<dbReference type="InterPro" id="IPR027417">
    <property type="entry name" value="P-loop_NTPase"/>
</dbReference>
<evidence type="ECO:0000313" key="11">
    <source>
        <dbReference type="EMBL" id="KIW46082.1"/>
    </source>
</evidence>
<proteinExistence type="inferred from homology"/>
<feature type="domain" description="Orc1-like AAA ATPase" evidence="8">
    <location>
        <begin position="13"/>
        <end position="150"/>
    </location>
</feature>
<gene>
    <name evidence="11" type="ORF">PV06_01773</name>
</gene>
<dbReference type="PANTHER" id="PTHR12705:SF0">
    <property type="entry name" value="ORIGIN RECOGNITION COMPLEX SUBUNIT 5"/>
    <property type="match status" value="1"/>
</dbReference>
<dbReference type="InterPro" id="IPR020796">
    <property type="entry name" value="ORC5"/>
</dbReference>
<dbReference type="InterPro" id="IPR041664">
    <property type="entry name" value="AAA_16"/>
</dbReference>
<dbReference type="OrthoDB" id="365981at2759"/>
<dbReference type="PANTHER" id="PTHR12705">
    <property type="entry name" value="ORIGIN RECOGNITION COMPLEX SUBUNIT 5"/>
    <property type="match status" value="1"/>
</dbReference>
<evidence type="ECO:0000256" key="4">
    <source>
        <dbReference type="ARBA" id="ARBA00022741"/>
    </source>
</evidence>
<organism evidence="11 12">
    <name type="scientific">Exophiala oligosperma</name>
    <dbReference type="NCBI Taxonomy" id="215243"/>
    <lineage>
        <taxon>Eukaryota</taxon>
        <taxon>Fungi</taxon>
        <taxon>Dikarya</taxon>
        <taxon>Ascomycota</taxon>
        <taxon>Pezizomycotina</taxon>
        <taxon>Eurotiomycetes</taxon>
        <taxon>Chaetothyriomycetidae</taxon>
        <taxon>Chaetothyriales</taxon>
        <taxon>Herpotrichiellaceae</taxon>
        <taxon>Exophiala</taxon>
    </lineage>
</organism>
<dbReference type="Proteomes" id="UP000053342">
    <property type="component" value="Unassembled WGS sequence"/>
</dbReference>
<evidence type="ECO:0000259" key="8">
    <source>
        <dbReference type="Pfam" id="PF13191"/>
    </source>
</evidence>
<dbReference type="Gene3D" id="3.40.50.300">
    <property type="entry name" value="P-loop containing nucleotide triphosphate hydrolases"/>
    <property type="match status" value="1"/>
</dbReference>
<name>A0A0D2C8G5_9EURO</name>
<dbReference type="Pfam" id="PF21639">
    <property type="entry name" value="ORC5_lid"/>
    <property type="match status" value="1"/>
</dbReference>
<keyword evidence="6" id="KW-0539">Nucleus</keyword>
<evidence type="ECO:0000259" key="10">
    <source>
        <dbReference type="Pfam" id="PF21639"/>
    </source>
</evidence>
<keyword evidence="12" id="KW-1185">Reference proteome</keyword>
<dbReference type="GO" id="GO:0006270">
    <property type="term" value="P:DNA replication initiation"/>
    <property type="evidence" value="ECO:0007669"/>
    <property type="project" value="TreeGrafter"/>
</dbReference>
<dbReference type="GO" id="GO:0003688">
    <property type="term" value="F:DNA replication origin binding"/>
    <property type="evidence" value="ECO:0007669"/>
    <property type="project" value="TreeGrafter"/>
</dbReference>
<evidence type="ECO:0000313" key="12">
    <source>
        <dbReference type="Proteomes" id="UP000053342"/>
    </source>
</evidence>
<evidence type="ECO:0000256" key="2">
    <source>
        <dbReference type="ARBA" id="ARBA00006269"/>
    </source>
</evidence>
<dbReference type="EMBL" id="KN847333">
    <property type="protein sequence ID" value="KIW46082.1"/>
    <property type="molecule type" value="Genomic_DNA"/>
</dbReference>
<evidence type="ECO:0000256" key="1">
    <source>
        <dbReference type="ARBA" id="ARBA00004123"/>
    </source>
</evidence>
<dbReference type="RefSeq" id="XP_016266298.1">
    <property type="nucleotide sequence ID" value="XM_016402401.1"/>
</dbReference>
<evidence type="ECO:0008006" key="13">
    <source>
        <dbReference type="Google" id="ProtNLM"/>
    </source>
</evidence>
<dbReference type="Pfam" id="PF13191">
    <property type="entry name" value="AAA_16"/>
    <property type="match status" value="1"/>
</dbReference>
<dbReference type="SUPFAM" id="SSF52540">
    <property type="entry name" value="P-loop containing nucleoside triphosphate hydrolases"/>
    <property type="match status" value="1"/>
</dbReference>
<dbReference type="VEuPathDB" id="FungiDB:PV06_01773"/>
<comment type="similarity">
    <text evidence="2">Belongs to the ORC5 family.</text>
</comment>
<dbReference type="InterPro" id="IPR048866">
    <property type="entry name" value="ORC5_lid"/>
</dbReference>
<keyword evidence="5" id="KW-0067">ATP-binding</keyword>
<feature type="region of interest" description="Disordered" evidence="7">
    <location>
        <begin position="376"/>
        <end position="401"/>
    </location>
</feature>
<evidence type="ECO:0000256" key="5">
    <source>
        <dbReference type="ARBA" id="ARBA00022840"/>
    </source>
</evidence>
<dbReference type="GeneID" id="27353847"/>
<feature type="domain" description="ORC5 lid" evidence="10">
    <location>
        <begin position="213"/>
        <end position="280"/>
    </location>
</feature>
<dbReference type="HOGENOM" id="CLU_028223_2_0_1"/>
<evidence type="ECO:0000256" key="3">
    <source>
        <dbReference type="ARBA" id="ARBA00022705"/>
    </source>
</evidence>
<dbReference type="STRING" id="215243.A0A0D2C8G5"/>
<dbReference type="Pfam" id="PF14630">
    <property type="entry name" value="ORC5_C"/>
    <property type="match status" value="1"/>
</dbReference>
<evidence type="ECO:0000259" key="9">
    <source>
        <dbReference type="Pfam" id="PF14630"/>
    </source>
</evidence>
<dbReference type="InterPro" id="IPR047088">
    <property type="entry name" value="ORC5_C"/>
</dbReference>
<dbReference type="GO" id="GO:0005664">
    <property type="term" value="C:nuclear origin of replication recognition complex"/>
    <property type="evidence" value="ECO:0007669"/>
    <property type="project" value="TreeGrafter"/>
</dbReference>
<comment type="subcellular location">
    <subcellularLocation>
        <location evidence="1">Nucleus</location>
    </subcellularLocation>
</comment>
<keyword evidence="4" id="KW-0547">Nucleotide-binding</keyword>
<evidence type="ECO:0000256" key="7">
    <source>
        <dbReference type="SAM" id="MobiDB-lite"/>
    </source>
</evidence>
<keyword evidence="3" id="KW-0235">DNA replication</keyword>
<reference evidence="11 12" key="1">
    <citation type="submission" date="2015-01" db="EMBL/GenBank/DDBJ databases">
        <title>The Genome Sequence of Exophiala oligosperma CBS72588.</title>
        <authorList>
            <consortium name="The Broad Institute Genomics Platform"/>
            <person name="Cuomo C."/>
            <person name="de Hoog S."/>
            <person name="Gorbushina A."/>
            <person name="Stielow B."/>
            <person name="Teixiera M."/>
            <person name="Abouelleil A."/>
            <person name="Chapman S.B."/>
            <person name="Priest M."/>
            <person name="Young S.K."/>
            <person name="Wortman J."/>
            <person name="Nusbaum C."/>
            <person name="Birren B."/>
        </authorList>
    </citation>
    <scope>NUCLEOTIDE SEQUENCE [LARGE SCALE GENOMIC DNA]</scope>
    <source>
        <strain evidence="11 12">CBS 72588</strain>
    </source>
</reference>
<feature type="compositionally biased region" description="Basic residues" evidence="7">
    <location>
        <begin position="378"/>
        <end position="391"/>
    </location>
</feature>
<sequence length="521" mass="57489">MLPPYILASILRRCPCRESQISQLAIYYNNISPSPPILVANGLENTSKTEIILNILEKANVQHALIRGRECLTQRHLLSKIFAACIAGLEQESHLEQYDRVDSINALLGNLRRLSERDRERKFVVVIEAIDKLKQAGPTLLPALARLGDQVPEFSILLTSSSPKPLLLHKPGVPYVHFPPYTRSEALRIVTLGRPSPSASELGMEEESTARLYAQFAITIYDSLLLATSSTSLTAFASLCDKLWPIFVQPITSGEPAPGMGKNKCWDFAKLLVRGRSIFQLEGEKALTTTLPVELSQGQFRPITDQTHINGTNHIVGRGGNVMSSSTISKTSQQQRPPLLKHFPTLLLLACYLASHTAPKHDILLFSRLSSASSATSKKIRRLRQTPTKRKTTSELTTPTKSRNKSIFAATANLGIPKSFSLERLLAILRAIHPHGIPNRPGNVVSDRVYRELGELEKLRLVVRTSGTGIGGLSAASGTSTLAADDMTEEKWRINVGREWVVSMGHVWGMGVNEYEIEQDS</sequence>
<accession>A0A0D2C8G5</accession>
<dbReference type="AlphaFoldDB" id="A0A0D2C8G5"/>
<feature type="domain" description="Origin recognition complex subunit 5 C-terminal" evidence="9">
    <location>
        <begin position="340"/>
        <end position="515"/>
    </location>
</feature>
<evidence type="ECO:0000256" key="6">
    <source>
        <dbReference type="ARBA" id="ARBA00023242"/>
    </source>
</evidence>